<evidence type="ECO:0000256" key="1">
    <source>
        <dbReference type="SAM" id="MobiDB-lite"/>
    </source>
</evidence>
<feature type="compositionally biased region" description="Polar residues" evidence="1">
    <location>
        <begin position="70"/>
        <end position="86"/>
    </location>
</feature>
<proteinExistence type="evidence at transcript level"/>
<evidence type="ECO:0000313" key="2">
    <source>
        <dbReference type="EMBL" id="ABE73234.1"/>
    </source>
</evidence>
<dbReference type="Gene3D" id="3.30.160.60">
    <property type="entry name" value="Classic Zinc Finger"/>
    <property type="match status" value="1"/>
</dbReference>
<feature type="compositionally biased region" description="Polar residues" evidence="1">
    <location>
        <begin position="18"/>
        <end position="36"/>
    </location>
</feature>
<reference evidence="2" key="1">
    <citation type="submission" date="2006-04" db="EMBL/GenBank/DDBJ databases">
        <authorList>
            <person name="Stapleton M."/>
            <person name="Carlson J."/>
            <person name="Chavez C."/>
            <person name="Frise E."/>
            <person name="George R."/>
            <person name="Pacleb J."/>
            <person name="Park S."/>
            <person name="Wan K."/>
            <person name="Yu C."/>
            <person name="Celniker S."/>
        </authorList>
    </citation>
    <scope>NUCLEOTIDE SEQUENCE</scope>
</reference>
<dbReference type="AlphaFoldDB" id="Q1RKZ7"/>
<accession>Q1RKZ7</accession>
<name>Q1RKZ7_DROME</name>
<dbReference type="EMBL" id="BT025063">
    <property type="protein sequence ID" value="ABE73234.1"/>
    <property type="molecule type" value="mRNA"/>
</dbReference>
<feature type="compositionally biased region" description="Acidic residues" evidence="1">
    <location>
        <begin position="44"/>
        <end position="53"/>
    </location>
</feature>
<dbReference type="InterPro" id="IPR036236">
    <property type="entry name" value="Znf_C2H2_sf"/>
</dbReference>
<dbReference type="SUPFAM" id="SSF57667">
    <property type="entry name" value="beta-beta-alpha zinc fingers"/>
    <property type="match status" value="1"/>
</dbReference>
<sequence length="149" mass="17333">MCTQSFAAASQFRQHILTHSENNAGSQESKYSGSDFSKSKEDTYEKDDYDPASESDMPAQKHYAKRRQKSSASITHLKQHSLNQDNIKPKSRLAASCSIVHRTTYMPYKCNYFPKYFEDKDSYRLYLRSHGKRYKCSQCRKTFANAVMR</sequence>
<organism evidence="2">
    <name type="scientific">Drosophila melanogaster</name>
    <name type="common">Fruit fly</name>
    <dbReference type="NCBI Taxonomy" id="7227"/>
    <lineage>
        <taxon>Eukaryota</taxon>
        <taxon>Metazoa</taxon>
        <taxon>Ecdysozoa</taxon>
        <taxon>Arthropoda</taxon>
        <taxon>Hexapoda</taxon>
        <taxon>Insecta</taxon>
        <taxon>Pterygota</taxon>
        <taxon>Neoptera</taxon>
        <taxon>Endopterygota</taxon>
        <taxon>Diptera</taxon>
        <taxon>Brachycera</taxon>
        <taxon>Muscomorpha</taxon>
        <taxon>Ephydroidea</taxon>
        <taxon>Drosophilidae</taxon>
        <taxon>Drosophila</taxon>
        <taxon>Sophophora</taxon>
    </lineage>
</organism>
<feature type="region of interest" description="Disordered" evidence="1">
    <location>
        <begin position="18"/>
        <end position="86"/>
    </location>
</feature>
<protein>
    <submittedName>
        <fullName evidence="2">IP15617p</fullName>
    </submittedName>
</protein>